<proteinExistence type="predicted"/>
<comment type="caution">
    <text evidence="1">The sequence shown here is derived from an EMBL/GenBank/DDBJ whole genome shotgun (WGS) entry which is preliminary data.</text>
</comment>
<dbReference type="SUPFAM" id="SSF52266">
    <property type="entry name" value="SGNH hydrolase"/>
    <property type="match status" value="1"/>
</dbReference>
<name>A0ABR7JC36_9FLAO</name>
<accession>A0ABR7JC36</accession>
<dbReference type="Proteomes" id="UP000621670">
    <property type="component" value="Unassembled WGS sequence"/>
</dbReference>
<protein>
    <recommendedName>
        <fullName evidence="3">SGNH/GDSL hydrolase family protein</fullName>
    </recommendedName>
</protein>
<evidence type="ECO:0008006" key="3">
    <source>
        <dbReference type="Google" id="ProtNLM"/>
    </source>
</evidence>
<evidence type="ECO:0000313" key="2">
    <source>
        <dbReference type="Proteomes" id="UP000621670"/>
    </source>
</evidence>
<evidence type="ECO:0000313" key="1">
    <source>
        <dbReference type="EMBL" id="MBC5862062.1"/>
    </source>
</evidence>
<reference evidence="1 2" key="1">
    <citation type="submission" date="2020-08" db="EMBL/GenBank/DDBJ databases">
        <title>Description of novel Flavobacterium F-400 isolate.</title>
        <authorList>
            <person name="Saticioglu I."/>
            <person name="Duman M."/>
            <person name="Altun S."/>
        </authorList>
    </citation>
    <scope>NUCLEOTIDE SEQUENCE [LARGE SCALE GENOMIC DNA]</scope>
    <source>
        <strain evidence="1 2">F-400</strain>
    </source>
</reference>
<keyword evidence="2" id="KW-1185">Reference proteome</keyword>
<gene>
    <name evidence="1" type="ORF">H8R26_01380</name>
</gene>
<dbReference type="EMBL" id="JACRUM010000001">
    <property type="protein sequence ID" value="MBC5862062.1"/>
    <property type="molecule type" value="Genomic_DNA"/>
</dbReference>
<sequence length="288" mass="33535">MSTILVLVLISVFGLQTEKKNKQIEYKNINTKVRKILKVNNSSNAARPSVVFLGSSLIGHALYNLNAIDEKFELKQTKANPKICSIAINALDNEKINKLKLFEELVNHPPDYLFIEINHILVDGEETELTLKYLKIAINNLFFFVKNTIGLAPEKTINFFKITPENALFHDQFNIEDYKQLLQKKRSVRLFNENKILNEACSTLQLKKTKIIFIDLPRAPQLEQIWLSSTQKKAWIEVLKKYQRTYKIDFWKYPNLLNNSDFVDGGHLNYKGAKKYQDWLITQFKLLP</sequence>
<dbReference type="RefSeq" id="WP_166132716.1">
    <property type="nucleotide sequence ID" value="NZ_JAAOBY010000001.1"/>
</dbReference>
<organism evidence="1 2">
    <name type="scientific">Flavobacterium turcicum</name>
    <dbReference type="NCBI Taxonomy" id="2764718"/>
    <lineage>
        <taxon>Bacteria</taxon>
        <taxon>Pseudomonadati</taxon>
        <taxon>Bacteroidota</taxon>
        <taxon>Flavobacteriia</taxon>
        <taxon>Flavobacteriales</taxon>
        <taxon>Flavobacteriaceae</taxon>
        <taxon>Flavobacterium</taxon>
    </lineage>
</organism>